<dbReference type="Proteomes" id="UP000294850">
    <property type="component" value="Unassembled WGS sequence"/>
</dbReference>
<dbReference type="CDD" id="cd16900">
    <property type="entry name" value="endolysin_R21-like"/>
    <property type="match status" value="1"/>
</dbReference>
<protein>
    <recommendedName>
        <fullName evidence="6">Lysozyme</fullName>
        <ecNumber evidence="6">3.2.1.17</ecNumber>
    </recommendedName>
</protein>
<evidence type="ECO:0000256" key="1">
    <source>
        <dbReference type="ARBA" id="ARBA00000632"/>
    </source>
</evidence>
<evidence type="ECO:0000256" key="6">
    <source>
        <dbReference type="RuleBase" id="RU003788"/>
    </source>
</evidence>
<dbReference type="PANTHER" id="PTHR38107">
    <property type="match status" value="1"/>
</dbReference>
<dbReference type="InterPro" id="IPR034690">
    <property type="entry name" value="Endolysin_T4_type"/>
</dbReference>
<dbReference type="GO" id="GO:0016998">
    <property type="term" value="P:cell wall macromolecule catabolic process"/>
    <property type="evidence" value="ECO:0007669"/>
    <property type="project" value="InterPro"/>
</dbReference>
<accession>A0A4R5DTI4</accession>
<dbReference type="InterPro" id="IPR051018">
    <property type="entry name" value="Bacteriophage_GH24"/>
</dbReference>
<dbReference type="InterPro" id="IPR002196">
    <property type="entry name" value="Glyco_hydro_24"/>
</dbReference>
<dbReference type="GO" id="GO:0031640">
    <property type="term" value="P:killing of cells of another organism"/>
    <property type="evidence" value="ECO:0007669"/>
    <property type="project" value="UniProtKB-KW"/>
</dbReference>
<sequence length="164" mass="17541">MISSQTIKRGAAAGTIAGMLAIAVPVIGSMEGVSYTPYRDLAGVLTICHGETEGVKLGQIETAESCSLMMKAKLKIVGARVDSMVQTPMSNERFAGLVSLSYNIGLGAFKGSTLLKRLNNKDPKACDEIMRWTYVAGKNCTVKSNGCYGIVARRKREKLLCEAS</sequence>
<feature type="transmembrane region" description="Helical" evidence="7">
    <location>
        <begin position="12"/>
        <end position="30"/>
    </location>
</feature>
<dbReference type="Gene3D" id="1.10.530.40">
    <property type="match status" value="1"/>
</dbReference>
<evidence type="ECO:0000313" key="9">
    <source>
        <dbReference type="Proteomes" id="UP000294850"/>
    </source>
</evidence>
<dbReference type="OrthoDB" id="5327667at2"/>
<keyword evidence="3 6" id="KW-0081">Bacteriolytic enzyme</keyword>
<evidence type="ECO:0000256" key="3">
    <source>
        <dbReference type="ARBA" id="ARBA00022638"/>
    </source>
</evidence>
<keyword evidence="2 6" id="KW-0929">Antimicrobial</keyword>
<dbReference type="PANTHER" id="PTHR38107:SF3">
    <property type="entry name" value="LYSOZYME RRRD-RELATED"/>
    <property type="match status" value="1"/>
</dbReference>
<comment type="similarity">
    <text evidence="6">Belongs to the glycosyl hydrolase 24 family.</text>
</comment>
<gene>
    <name evidence="8" type="ORF">E0F88_07510</name>
</gene>
<keyword evidence="4 6" id="KW-0378">Hydrolase</keyword>
<keyword evidence="9" id="KW-1185">Reference proteome</keyword>
<comment type="catalytic activity">
    <reaction evidence="1 6">
        <text>Hydrolysis of (1-&gt;4)-beta-linkages between N-acetylmuramic acid and N-acetyl-D-glucosamine residues in a peptidoglycan and between N-acetyl-D-glucosamine residues in chitodextrins.</text>
        <dbReference type="EC" id="3.2.1.17"/>
    </reaction>
</comment>
<dbReference type="GO" id="GO:0042742">
    <property type="term" value="P:defense response to bacterium"/>
    <property type="evidence" value="ECO:0007669"/>
    <property type="project" value="UniProtKB-KW"/>
</dbReference>
<evidence type="ECO:0000256" key="5">
    <source>
        <dbReference type="ARBA" id="ARBA00023295"/>
    </source>
</evidence>
<proteinExistence type="inferred from homology"/>
<name>A0A4R5DTI4_9BACT</name>
<organism evidence="8 9">
    <name type="scientific">Dyadobacter psychrotolerans</name>
    <dbReference type="NCBI Taxonomy" id="2541721"/>
    <lineage>
        <taxon>Bacteria</taxon>
        <taxon>Pseudomonadati</taxon>
        <taxon>Bacteroidota</taxon>
        <taxon>Cytophagia</taxon>
        <taxon>Cytophagales</taxon>
        <taxon>Spirosomataceae</taxon>
        <taxon>Dyadobacter</taxon>
    </lineage>
</organism>
<keyword evidence="7" id="KW-0812">Transmembrane</keyword>
<keyword evidence="7" id="KW-0472">Membrane</keyword>
<dbReference type="SUPFAM" id="SSF53955">
    <property type="entry name" value="Lysozyme-like"/>
    <property type="match status" value="1"/>
</dbReference>
<dbReference type="GO" id="GO:0003796">
    <property type="term" value="F:lysozyme activity"/>
    <property type="evidence" value="ECO:0007669"/>
    <property type="project" value="UniProtKB-EC"/>
</dbReference>
<dbReference type="InterPro" id="IPR023347">
    <property type="entry name" value="Lysozyme_dom_sf"/>
</dbReference>
<evidence type="ECO:0000256" key="7">
    <source>
        <dbReference type="SAM" id="Phobius"/>
    </source>
</evidence>
<evidence type="ECO:0000256" key="4">
    <source>
        <dbReference type="ARBA" id="ARBA00022801"/>
    </source>
</evidence>
<dbReference type="InterPro" id="IPR023346">
    <property type="entry name" value="Lysozyme-like_dom_sf"/>
</dbReference>
<evidence type="ECO:0000256" key="2">
    <source>
        <dbReference type="ARBA" id="ARBA00022529"/>
    </source>
</evidence>
<dbReference type="AlphaFoldDB" id="A0A4R5DTI4"/>
<keyword evidence="7" id="KW-1133">Transmembrane helix</keyword>
<reference evidence="8 9" key="1">
    <citation type="submission" date="2019-03" db="EMBL/GenBank/DDBJ databases">
        <title>Dyadobacter AR-3-6 sp. nov., isolated from arctic soil.</title>
        <authorList>
            <person name="Chaudhary D.K."/>
        </authorList>
    </citation>
    <scope>NUCLEOTIDE SEQUENCE [LARGE SCALE GENOMIC DNA]</scope>
    <source>
        <strain evidence="8 9">AR-3-6</strain>
    </source>
</reference>
<dbReference type="EMBL" id="SMFL01000002">
    <property type="protein sequence ID" value="TDE17729.1"/>
    <property type="molecule type" value="Genomic_DNA"/>
</dbReference>
<evidence type="ECO:0000313" key="8">
    <source>
        <dbReference type="EMBL" id="TDE17729.1"/>
    </source>
</evidence>
<keyword evidence="5 6" id="KW-0326">Glycosidase</keyword>
<dbReference type="RefSeq" id="WP_131957595.1">
    <property type="nucleotide sequence ID" value="NZ_SMFL01000002.1"/>
</dbReference>
<dbReference type="HAMAP" id="MF_04110">
    <property type="entry name" value="ENDOLYSIN_T4"/>
    <property type="match status" value="1"/>
</dbReference>
<dbReference type="GO" id="GO:0009253">
    <property type="term" value="P:peptidoglycan catabolic process"/>
    <property type="evidence" value="ECO:0007669"/>
    <property type="project" value="InterPro"/>
</dbReference>
<dbReference type="EC" id="3.2.1.17" evidence="6"/>
<comment type="caution">
    <text evidence="8">The sequence shown here is derived from an EMBL/GenBank/DDBJ whole genome shotgun (WGS) entry which is preliminary data.</text>
</comment>
<dbReference type="Pfam" id="PF00959">
    <property type="entry name" value="Phage_lysozyme"/>
    <property type="match status" value="1"/>
</dbReference>